<feature type="domain" description="Rab-GAP TBC" evidence="4">
    <location>
        <begin position="42"/>
        <end position="247"/>
    </location>
</feature>
<keyword evidence="3" id="KW-0812">Transmembrane</keyword>
<dbReference type="EMBL" id="MCFL01000066">
    <property type="protein sequence ID" value="ORZ31156.1"/>
    <property type="molecule type" value="Genomic_DNA"/>
</dbReference>
<keyword evidence="3" id="KW-1133">Transmembrane helix</keyword>
<feature type="transmembrane region" description="Helical" evidence="3">
    <location>
        <begin position="387"/>
        <end position="407"/>
    </location>
</feature>
<evidence type="ECO:0000256" key="3">
    <source>
        <dbReference type="SAM" id="Phobius"/>
    </source>
</evidence>
<evidence type="ECO:0000259" key="4">
    <source>
        <dbReference type="PROSITE" id="PS50086"/>
    </source>
</evidence>
<evidence type="ECO:0000313" key="5">
    <source>
        <dbReference type="EMBL" id="ORZ31156.1"/>
    </source>
</evidence>
<dbReference type="SMART" id="SM00164">
    <property type="entry name" value="TBC"/>
    <property type="match status" value="1"/>
</dbReference>
<dbReference type="OrthoDB" id="206700at2759"/>
<dbReference type="Pfam" id="PF00566">
    <property type="entry name" value="RabGAP-TBC"/>
    <property type="match status" value="1"/>
</dbReference>
<keyword evidence="1" id="KW-0343">GTPase activation</keyword>
<dbReference type="PANTHER" id="PTHR20913:SF7">
    <property type="entry name" value="RE60063P"/>
    <property type="match status" value="1"/>
</dbReference>
<keyword evidence="3" id="KW-0472">Membrane</keyword>
<dbReference type="InterPro" id="IPR035969">
    <property type="entry name" value="Rab-GAP_TBC_sf"/>
</dbReference>
<name>A0A1Y2H9A7_9FUNG</name>
<organism evidence="5 6">
    <name type="scientific">Catenaria anguillulae PL171</name>
    <dbReference type="NCBI Taxonomy" id="765915"/>
    <lineage>
        <taxon>Eukaryota</taxon>
        <taxon>Fungi</taxon>
        <taxon>Fungi incertae sedis</taxon>
        <taxon>Blastocladiomycota</taxon>
        <taxon>Blastocladiomycetes</taxon>
        <taxon>Blastocladiales</taxon>
        <taxon>Catenariaceae</taxon>
        <taxon>Catenaria</taxon>
    </lineage>
</organism>
<feature type="region of interest" description="Disordered" evidence="2">
    <location>
        <begin position="101"/>
        <end position="120"/>
    </location>
</feature>
<dbReference type="PANTHER" id="PTHR20913">
    <property type="entry name" value="TBC1 DOMAIN FAMILY MEMBER 20/GTPASE"/>
    <property type="match status" value="1"/>
</dbReference>
<evidence type="ECO:0000313" key="6">
    <source>
        <dbReference type="Proteomes" id="UP000193411"/>
    </source>
</evidence>
<dbReference type="Proteomes" id="UP000193411">
    <property type="component" value="Unassembled WGS sequence"/>
</dbReference>
<dbReference type="AlphaFoldDB" id="A0A1Y2H9A7"/>
<reference evidence="5 6" key="1">
    <citation type="submission" date="2016-07" db="EMBL/GenBank/DDBJ databases">
        <title>Pervasive Adenine N6-methylation of Active Genes in Fungi.</title>
        <authorList>
            <consortium name="DOE Joint Genome Institute"/>
            <person name="Mondo S.J."/>
            <person name="Dannebaum R.O."/>
            <person name="Kuo R.C."/>
            <person name="Labutti K."/>
            <person name="Haridas S."/>
            <person name="Kuo A."/>
            <person name="Salamov A."/>
            <person name="Ahrendt S.R."/>
            <person name="Lipzen A."/>
            <person name="Sullivan W."/>
            <person name="Andreopoulos W.B."/>
            <person name="Clum A."/>
            <person name="Lindquist E."/>
            <person name="Daum C."/>
            <person name="Ramamoorthy G.K."/>
            <person name="Gryganskyi A."/>
            <person name="Culley D."/>
            <person name="Magnuson J.K."/>
            <person name="James T.Y."/>
            <person name="O'Malley M.A."/>
            <person name="Stajich J.E."/>
            <person name="Spatafora J.W."/>
            <person name="Visel A."/>
            <person name="Grigoriev I.V."/>
        </authorList>
    </citation>
    <scope>NUCLEOTIDE SEQUENCE [LARGE SCALE GENOMIC DNA]</scope>
    <source>
        <strain evidence="5 6">PL171</strain>
    </source>
</reference>
<keyword evidence="6" id="KW-1185">Reference proteome</keyword>
<dbReference type="InterPro" id="IPR045913">
    <property type="entry name" value="TBC20/Gyp8-like"/>
</dbReference>
<dbReference type="PROSITE" id="PS50086">
    <property type="entry name" value="TBC_RABGAP"/>
    <property type="match status" value="1"/>
</dbReference>
<protein>
    <submittedName>
        <fullName evidence="5">Rab-GTPase-TBC domain-domain-containing protein</fullName>
    </submittedName>
</protein>
<evidence type="ECO:0000256" key="2">
    <source>
        <dbReference type="SAM" id="MobiDB-lite"/>
    </source>
</evidence>
<dbReference type="STRING" id="765915.A0A1Y2H9A7"/>
<proteinExistence type="predicted"/>
<dbReference type="SUPFAM" id="SSF47923">
    <property type="entry name" value="Ypt/Rab-GAP domain of gyp1p"/>
    <property type="match status" value="2"/>
</dbReference>
<gene>
    <name evidence="5" type="ORF">BCR44DRAFT_75773</name>
</gene>
<feature type="compositionally biased region" description="Pro residues" evidence="2">
    <location>
        <begin position="105"/>
        <end position="118"/>
    </location>
</feature>
<dbReference type="GO" id="GO:0005789">
    <property type="term" value="C:endoplasmic reticulum membrane"/>
    <property type="evidence" value="ECO:0007669"/>
    <property type="project" value="TreeGrafter"/>
</dbReference>
<dbReference type="Gene3D" id="1.10.8.1310">
    <property type="match status" value="1"/>
</dbReference>
<evidence type="ECO:0000256" key="1">
    <source>
        <dbReference type="ARBA" id="ARBA00022468"/>
    </source>
</evidence>
<comment type="caution">
    <text evidence="5">The sequence shown here is derived from an EMBL/GenBank/DDBJ whole genome shotgun (WGS) entry which is preliminary data.</text>
</comment>
<dbReference type="InterPro" id="IPR000195">
    <property type="entry name" value="Rab-GAP-TBC_dom"/>
</dbReference>
<accession>A0A1Y2H9A7</accession>
<sequence length="443" mass="49492">MSSASAGAGSTSSTSVDEINVREAIERHDVARLRQLGQQHGFFTTNLRRRAWPILLRCPSSTSSASGSSSPVESAFDASLSTSYAHQIKLDVNRSFVHFKDQLHPSPPANPTAEPPPSIKARRQAQLQRILVRLCARYPFLHYYQGLHDVCTILLLVLDEHLASKAVENLALFFLRDAMHTNIEPVMQLMRAILPIIKSEDRDIYRLLEECELHPYFCLSWFISWFSHDLREFDKACRLFDLFLSSNPIMPIYVAAAVVLERKEDLMELDREYPIVHSFLSKVPQDVPVDTWIQHALRLYRRYPLATIQGMTGWQFDENCAALRFDTDFPSSPLRTSPPASTIEQLMDSASHVAPTNHPDSSGIYAFKPLPLVKRMGRSYVPVDGDAPALILITAVAIGVLSISVGFMQQRVGGSGAGPTAEEAARSIDVLARVLVLLIQRGN</sequence>
<dbReference type="GO" id="GO:0005096">
    <property type="term" value="F:GTPase activator activity"/>
    <property type="evidence" value="ECO:0007669"/>
    <property type="project" value="UniProtKB-KW"/>
</dbReference>
<dbReference type="Gene3D" id="1.10.472.80">
    <property type="entry name" value="Ypt/Rab-GAP domain of gyp1p, domain 3"/>
    <property type="match status" value="1"/>
</dbReference>
<dbReference type="GO" id="GO:0006888">
    <property type="term" value="P:endoplasmic reticulum to Golgi vesicle-mediated transport"/>
    <property type="evidence" value="ECO:0007669"/>
    <property type="project" value="TreeGrafter"/>
</dbReference>